<keyword evidence="8" id="KW-0915">Sodium</keyword>
<keyword evidence="5 12" id="KW-1133">Transmembrane helix</keyword>
<comment type="subcellular location">
    <subcellularLocation>
        <location evidence="1">Membrane</location>
        <topology evidence="1">Multi-pass membrane protein</topology>
    </subcellularLocation>
</comment>
<feature type="binding site" evidence="8">
    <location>
        <position position="438"/>
    </location>
    <ligand>
        <name>Na(+)</name>
        <dbReference type="ChEBI" id="CHEBI:29101"/>
        <label>1</label>
    </ligand>
</feature>
<dbReference type="EMBL" id="JAWDGP010000864">
    <property type="protein sequence ID" value="KAK3796644.1"/>
    <property type="molecule type" value="Genomic_DNA"/>
</dbReference>
<feature type="disulfide bond" evidence="9">
    <location>
        <begin position="171"/>
        <end position="180"/>
    </location>
</feature>
<keyword evidence="7" id="KW-0325">Glycoprotein</keyword>
<dbReference type="Pfam" id="PF00209">
    <property type="entry name" value="SNF"/>
    <property type="match status" value="1"/>
</dbReference>
<feature type="transmembrane region" description="Helical" evidence="12">
    <location>
        <begin position="581"/>
        <end position="600"/>
    </location>
</feature>
<dbReference type="PROSITE" id="PS50267">
    <property type="entry name" value="NA_NEUROTRAN_SYMP_3"/>
    <property type="match status" value="1"/>
</dbReference>
<feature type="binding site" evidence="8">
    <location>
        <position position="69"/>
    </location>
    <ligand>
        <name>Na(+)</name>
        <dbReference type="ChEBI" id="CHEBI:29101"/>
        <label>1</label>
    </ligand>
</feature>
<dbReference type="PRINTS" id="PR00176">
    <property type="entry name" value="NANEUSMPORT"/>
</dbReference>
<feature type="transmembrane region" description="Helical" evidence="12">
    <location>
        <begin position="252"/>
        <end position="272"/>
    </location>
</feature>
<dbReference type="GO" id="GO:0089718">
    <property type="term" value="P:amino acid import across plasma membrane"/>
    <property type="evidence" value="ECO:0007669"/>
    <property type="project" value="TreeGrafter"/>
</dbReference>
<feature type="transmembrane region" description="Helical" evidence="12">
    <location>
        <begin position="541"/>
        <end position="561"/>
    </location>
</feature>
<feature type="binding site" evidence="8">
    <location>
        <position position="369"/>
    </location>
    <ligand>
        <name>Na(+)</name>
        <dbReference type="ChEBI" id="CHEBI:29101"/>
        <label>1</label>
    </ligand>
</feature>
<feature type="region of interest" description="Disordered" evidence="11">
    <location>
        <begin position="1"/>
        <end position="22"/>
    </location>
</feature>
<reference evidence="13" key="1">
    <citation type="journal article" date="2023" name="G3 (Bethesda)">
        <title>A reference genome for the long-term kleptoplast-retaining sea slug Elysia crispata morphotype clarki.</title>
        <authorList>
            <person name="Eastman K.E."/>
            <person name="Pendleton A.L."/>
            <person name="Shaikh M.A."/>
            <person name="Suttiyut T."/>
            <person name="Ogas R."/>
            <person name="Tomko P."/>
            <person name="Gavelis G."/>
            <person name="Widhalm J.R."/>
            <person name="Wisecaver J.H."/>
        </authorList>
    </citation>
    <scope>NUCLEOTIDE SEQUENCE</scope>
    <source>
        <strain evidence="13">ECLA1</strain>
    </source>
</reference>
<feature type="binding site" evidence="8">
    <location>
        <position position="66"/>
    </location>
    <ligand>
        <name>Na(+)</name>
        <dbReference type="ChEBI" id="CHEBI:29101"/>
        <label>1</label>
    </ligand>
</feature>
<evidence type="ECO:0000256" key="8">
    <source>
        <dbReference type="PIRSR" id="PIRSR600175-1"/>
    </source>
</evidence>
<protein>
    <recommendedName>
        <fullName evidence="10">Transporter</fullName>
    </recommendedName>
</protein>
<keyword evidence="9" id="KW-1015">Disulfide bond</keyword>
<dbReference type="SUPFAM" id="SSF161070">
    <property type="entry name" value="SNF-like"/>
    <property type="match status" value="1"/>
</dbReference>
<organism evidence="13 14">
    <name type="scientific">Elysia crispata</name>
    <name type="common">lettuce slug</name>
    <dbReference type="NCBI Taxonomy" id="231223"/>
    <lineage>
        <taxon>Eukaryota</taxon>
        <taxon>Metazoa</taxon>
        <taxon>Spiralia</taxon>
        <taxon>Lophotrochozoa</taxon>
        <taxon>Mollusca</taxon>
        <taxon>Gastropoda</taxon>
        <taxon>Heterobranchia</taxon>
        <taxon>Euthyneura</taxon>
        <taxon>Panpulmonata</taxon>
        <taxon>Sacoglossa</taxon>
        <taxon>Placobranchoidea</taxon>
        <taxon>Plakobranchidae</taxon>
        <taxon>Elysia</taxon>
    </lineage>
</organism>
<evidence type="ECO:0000256" key="11">
    <source>
        <dbReference type="SAM" id="MobiDB-lite"/>
    </source>
</evidence>
<feature type="transmembrane region" description="Helical" evidence="12">
    <location>
        <begin position="281"/>
        <end position="314"/>
    </location>
</feature>
<evidence type="ECO:0000256" key="3">
    <source>
        <dbReference type="ARBA" id="ARBA00022448"/>
    </source>
</evidence>
<dbReference type="InterPro" id="IPR000175">
    <property type="entry name" value="Na/ntran_symport"/>
</dbReference>
<feature type="transmembrane region" description="Helical" evidence="12">
    <location>
        <begin position="423"/>
        <end position="446"/>
    </location>
</feature>
<dbReference type="AlphaFoldDB" id="A0AAE1AYU7"/>
<feature type="transmembrane region" description="Helical" evidence="12">
    <location>
        <begin position="132"/>
        <end position="159"/>
    </location>
</feature>
<dbReference type="InterPro" id="IPR037272">
    <property type="entry name" value="SNS_sf"/>
</dbReference>
<keyword evidence="14" id="KW-1185">Reference proteome</keyword>
<feature type="binding site" evidence="8">
    <location>
        <position position="337"/>
    </location>
    <ligand>
        <name>Na(+)</name>
        <dbReference type="ChEBI" id="CHEBI:29101"/>
        <label>1</label>
    </ligand>
</feature>
<keyword evidence="8" id="KW-0479">Metal-binding</keyword>
<feature type="compositionally biased region" description="Low complexity" evidence="11">
    <location>
        <begin position="724"/>
        <end position="735"/>
    </location>
</feature>
<dbReference type="GO" id="GO:0005283">
    <property type="term" value="F:amino acid:sodium symporter activity"/>
    <property type="evidence" value="ECO:0007669"/>
    <property type="project" value="TreeGrafter"/>
</dbReference>
<evidence type="ECO:0000313" key="14">
    <source>
        <dbReference type="Proteomes" id="UP001283361"/>
    </source>
</evidence>
<keyword evidence="3 10" id="KW-0813">Transport</keyword>
<feature type="binding site" evidence="8">
    <location>
        <position position="434"/>
    </location>
    <ligand>
        <name>Na(+)</name>
        <dbReference type="ChEBI" id="CHEBI:29101"/>
        <label>1</label>
    </ligand>
</feature>
<evidence type="ECO:0000313" key="13">
    <source>
        <dbReference type="EMBL" id="KAK3796644.1"/>
    </source>
</evidence>
<sequence length="749" mass="82109">MSDADDEEGGHLVQQHDGLPPLDGLDVEAIEYGPGGLSASQMVMAPGDPDRGNWGGKMEFIMTCVGYAVGLGNVWRFPYLCYKNGGGAFLVPYVIMLILVGLPLFFMELAFGQFASLGPITVWRINPLFKGLGYAMVIVSWLISLYYNVIIAQVVFYLFASFTDSLPWTTCNNSWNTNSCVPYDFNATVPTTAMSYLAGAANLTFNLTVPPEASDGLTTVQSVVQRGRTPAEEYYSEYVLQKSESIEEFGSLNWKLTGCLLVAWAIVGLALLKGVQSLGKVVYFTAIFPYLMLTVLLIRGLTLEGAGNGIIYYLKPDFKKLGDPRVWSDAATQIFYSLSACSGGLIAMSSFNKFTNNCHRDAIIVAVLNCSTSIFAGFVIFSILGFMANEKDEDVADVAKGGPGLAFEVYPEALSRMVVAPMWAVFFFIMMATLGFGSQFSIVECVMSALLDEFPVLSRTKASAMIFRIGVVVVGFLLGLPMVCHGGIFLLELVDYSVGGFPLLIVGMVECIAINWIYGFSKFWEDIQMMIGEKKRIYWKICWTIISPFVILVTIIVNAIFYKEPTYNGLPFPQWAKALGWLIVMFPVSSIILWFAYYYCKKGGFRLLRLRAMPLPHWGPALADDRKDRYSPDREPSTIGTLEYQVGDKIYRSHLDVHEVAKLLTGSRTSLNTPNGRLTPAGSTLTIGSRTSVVQVGSVKGLNTTGLNSGRNSGRNSARNSTHNSARNSAQNSANPTPAGSVWGSNTSF</sequence>
<evidence type="ECO:0000256" key="6">
    <source>
        <dbReference type="ARBA" id="ARBA00023136"/>
    </source>
</evidence>
<name>A0AAE1AYU7_9GAST</name>
<dbReference type="Proteomes" id="UP001283361">
    <property type="component" value="Unassembled WGS sequence"/>
</dbReference>
<keyword evidence="4 10" id="KW-0812">Transmembrane</keyword>
<evidence type="ECO:0000256" key="5">
    <source>
        <dbReference type="ARBA" id="ARBA00022989"/>
    </source>
</evidence>
<feature type="transmembrane region" description="Helical" evidence="12">
    <location>
        <begin position="60"/>
        <end position="78"/>
    </location>
</feature>
<dbReference type="GO" id="GO:0005886">
    <property type="term" value="C:plasma membrane"/>
    <property type="evidence" value="ECO:0007669"/>
    <property type="project" value="TreeGrafter"/>
</dbReference>
<evidence type="ECO:0000256" key="2">
    <source>
        <dbReference type="ARBA" id="ARBA00006459"/>
    </source>
</evidence>
<feature type="binding site" evidence="8">
    <location>
        <position position="73"/>
    </location>
    <ligand>
        <name>Na(+)</name>
        <dbReference type="ChEBI" id="CHEBI:29101"/>
        <label>1</label>
    </ligand>
</feature>
<dbReference type="PANTHER" id="PTHR11616:SF321">
    <property type="entry name" value="SODIUM-DEPENDENT NUTRIENT AMINO ACID TRANSPORTER 1-RELATED"/>
    <property type="match status" value="1"/>
</dbReference>
<evidence type="ECO:0000256" key="12">
    <source>
        <dbReference type="SAM" id="Phobius"/>
    </source>
</evidence>
<feature type="binding site" evidence="8">
    <location>
        <position position="68"/>
    </location>
    <ligand>
        <name>Na(+)</name>
        <dbReference type="ChEBI" id="CHEBI:29101"/>
        <label>1</label>
    </ligand>
</feature>
<keyword evidence="10" id="KW-0769">Symport</keyword>
<comment type="similarity">
    <text evidence="2 10">Belongs to the sodium:neurotransmitter symporter (SNF) (TC 2.A.22) family.</text>
</comment>
<proteinExistence type="inferred from homology"/>
<dbReference type="GO" id="GO:0046872">
    <property type="term" value="F:metal ion binding"/>
    <property type="evidence" value="ECO:0007669"/>
    <property type="project" value="UniProtKB-KW"/>
</dbReference>
<gene>
    <name evidence="13" type="ORF">RRG08_010342</name>
</gene>
<feature type="transmembrane region" description="Helical" evidence="12">
    <location>
        <begin position="466"/>
        <end position="488"/>
    </location>
</feature>
<feature type="transmembrane region" description="Helical" evidence="12">
    <location>
        <begin position="90"/>
        <end position="111"/>
    </location>
</feature>
<evidence type="ECO:0000256" key="1">
    <source>
        <dbReference type="ARBA" id="ARBA00004141"/>
    </source>
</evidence>
<keyword evidence="6 12" id="KW-0472">Membrane</keyword>
<comment type="caution">
    <text evidence="13">The sequence shown here is derived from an EMBL/GenBank/DDBJ whole genome shotgun (WGS) entry which is preliminary data.</text>
</comment>
<feature type="compositionally biased region" description="Polar residues" evidence="11">
    <location>
        <begin position="699"/>
        <end position="723"/>
    </location>
</feature>
<evidence type="ECO:0000256" key="7">
    <source>
        <dbReference type="ARBA" id="ARBA00023180"/>
    </source>
</evidence>
<dbReference type="PROSITE" id="PS00610">
    <property type="entry name" value="NA_NEUROTRAN_SYMP_1"/>
    <property type="match status" value="1"/>
</dbReference>
<evidence type="ECO:0000256" key="9">
    <source>
        <dbReference type="PIRSR" id="PIRSR600175-2"/>
    </source>
</evidence>
<feature type="transmembrane region" description="Helical" evidence="12">
    <location>
        <begin position="363"/>
        <end position="388"/>
    </location>
</feature>
<dbReference type="PANTHER" id="PTHR11616">
    <property type="entry name" value="SODIUM/CHLORIDE DEPENDENT TRANSPORTER"/>
    <property type="match status" value="1"/>
</dbReference>
<evidence type="ECO:0000256" key="10">
    <source>
        <dbReference type="RuleBase" id="RU003732"/>
    </source>
</evidence>
<accession>A0AAE1AYU7</accession>
<dbReference type="PROSITE" id="PS00754">
    <property type="entry name" value="NA_NEUROTRAN_SYMP_2"/>
    <property type="match status" value="1"/>
</dbReference>
<evidence type="ECO:0000256" key="4">
    <source>
        <dbReference type="ARBA" id="ARBA00022692"/>
    </source>
</evidence>
<feature type="region of interest" description="Disordered" evidence="11">
    <location>
        <begin position="699"/>
        <end position="749"/>
    </location>
</feature>
<feature type="transmembrane region" description="Helical" evidence="12">
    <location>
        <begin position="500"/>
        <end position="520"/>
    </location>
</feature>